<protein>
    <submittedName>
        <fullName evidence="3">Uncharacterized protein</fullName>
    </submittedName>
</protein>
<evidence type="ECO:0000313" key="3">
    <source>
        <dbReference type="EMBL" id="KUL26485.1"/>
    </source>
</evidence>
<keyword evidence="4" id="KW-1185">Reference proteome</keyword>
<feature type="transmembrane region" description="Helical" evidence="2">
    <location>
        <begin position="35"/>
        <end position="54"/>
    </location>
</feature>
<dbReference type="OrthoDB" id="3665898at2"/>
<feature type="transmembrane region" description="Helical" evidence="2">
    <location>
        <begin position="245"/>
        <end position="261"/>
    </location>
</feature>
<feature type="transmembrane region" description="Helical" evidence="2">
    <location>
        <begin position="108"/>
        <end position="133"/>
    </location>
</feature>
<feature type="transmembrane region" description="Helical" evidence="2">
    <location>
        <begin position="220"/>
        <end position="238"/>
    </location>
</feature>
<reference evidence="3 4" key="1">
    <citation type="submission" date="2015-10" db="EMBL/GenBank/DDBJ databases">
        <authorList>
            <person name="Gilbert D.G."/>
        </authorList>
    </citation>
    <scope>NUCLEOTIDE SEQUENCE [LARGE SCALE GENOMIC DNA]</scope>
    <source>
        <strain evidence="3 4">NRRL B-16712</strain>
    </source>
</reference>
<evidence type="ECO:0000256" key="2">
    <source>
        <dbReference type="SAM" id="Phobius"/>
    </source>
</evidence>
<organism evidence="3 4">
    <name type="scientific">Actinoplanes awajinensis subsp. mycoplanecinus</name>
    <dbReference type="NCBI Taxonomy" id="135947"/>
    <lineage>
        <taxon>Bacteria</taxon>
        <taxon>Bacillati</taxon>
        <taxon>Actinomycetota</taxon>
        <taxon>Actinomycetes</taxon>
        <taxon>Micromonosporales</taxon>
        <taxon>Micromonosporaceae</taxon>
        <taxon>Actinoplanes</taxon>
    </lineage>
</organism>
<evidence type="ECO:0000313" key="4">
    <source>
        <dbReference type="Proteomes" id="UP000053244"/>
    </source>
</evidence>
<dbReference type="AlphaFoldDB" id="A0A124G8N4"/>
<proteinExistence type="predicted"/>
<feature type="transmembrane region" description="Helical" evidence="2">
    <location>
        <begin position="145"/>
        <end position="164"/>
    </location>
</feature>
<dbReference type="RefSeq" id="WP_067701946.1">
    <property type="nucleotide sequence ID" value="NZ_LLZH01000306.1"/>
</dbReference>
<feature type="region of interest" description="Disordered" evidence="1">
    <location>
        <begin position="483"/>
        <end position="506"/>
    </location>
</feature>
<dbReference type="Proteomes" id="UP000053244">
    <property type="component" value="Unassembled WGS sequence"/>
</dbReference>
<keyword evidence="2" id="KW-0812">Transmembrane</keyword>
<keyword evidence="2" id="KW-1133">Transmembrane helix</keyword>
<feature type="transmembrane region" description="Helical" evidence="2">
    <location>
        <begin position="176"/>
        <end position="200"/>
    </location>
</feature>
<name>A0A124G8N4_9ACTN</name>
<comment type="caution">
    <text evidence="3">The sequence shown here is derived from an EMBL/GenBank/DDBJ whole genome shotgun (WGS) entry which is preliminary data.</text>
</comment>
<sequence>MTVTIDEPLLRAVPSGRVSVAALARVEARHFLRSPFLWGGVVLAVGLGVAWSWTSMPQWDGFIENSGMSALVLGAALLIAAHLAAGRDHRAGAGESFRSLPVTAARRGLGLLVTVPIAALTGAIVYALQLLILLPSWPVGRFDPWAVLVVVILPPIGAAVGAVVGRSFPAVAAGPLAVAGIVVALFLSLAISTSSGGYLGQSWPVPGRPWSLGGDRPTEWHLVYLCGILAAVVALISWRARTKSSAVLLTVALLITGVALQRKVAEDDAIYAERERNIYAAEEPQSAVIAALDCRTYADVRYCALPGFGRWTGLWRAAVEPVAALLPAAAARPAVRQLDNSDSGEPMVPGRPEIVTSTSWGRIGPWAANSRTGMARSWASAAVGLAKREDAFMWGSCDAAGQHRTVVGLWLLALTQPDGAARVARGELGLPRVRQGPADLQAVATLLARPSSEVTAYLQAHWAAVLDPAGTALAGLGVTTTPPPIPAAPVTEPESGPPSEDAGVCR</sequence>
<gene>
    <name evidence="3" type="ORF">ADL15_37980</name>
</gene>
<accession>A0A124G8N4</accession>
<feature type="transmembrane region" description="Helical" evidence="2">
    <location>
        <begin position="66"/>
        <end position="87"/>
    </location>
</feature>
<dbReference type="EMBL" id="LLZH01000306">
    <property type="protein sequence ID" value="KUL26485.1"/>
    <property type="molecule type" value="Genomic_DNA"/>
</dbReference>
<keyword evidence="2" id="KW-0472">Membrane</keyword>
<evidence type="ECO:0000256" key="1">
    <source>
        <dbReference type="SAM" id="MobiDB-lite"/>
    </source>
</evidence>